<comment type="caution">
    <text evidence="2">The sequence shown here is derived from an EMBL/GenBank/DDBJ whole genome shotgun (WGS) entry which is preliminary data.</text>
</comment>
<evidence type="ECO:0000313" key="2">
    <source>
        <dbReference type="EMBL" id="POM80902.1"/>
    </source>
</evidence>
<feature type="compositionally biased region" description="Basic and acidic residues" evidence="1">
    <location>
        <begin position="187"/>
        <end position="204"/>
    </location>
</feature>
<accession>A0A2P4YSY1</accession>
<evidence type="ECO:0000313" key="3">
    <source>
        <dbReference type="Proteomes" id="UP000237271"/>
    </source>
</evidence>
<protein>
    <submittedName>
        <fullName evidence="2">Uncharacterized protein</fullName>
    </submittedName>
</protein>
<proteinExistence type="predicted"/>
<dbReference type="AlphaFoldDB" id="A0A2P4YSY1"/>
<reference evidence="2 3" key="1">
    <citation type="journal article" date="2017" name="Genome Biol. Evol.">
        <title>Phytophthora megakarya and P. palmivora, closely related causal agents of cacao black pod rot, underwent increases in genome sizes and gene numbers by different mechanisms.</title>
        <authorList>
            <person name="Ali S.S."/>
            <person name="Shao J."/>
            <person name="Lary D.J."/>
            <person name="Kronmiller B."/>
            <person name="Shen D."/>
            <person name="Strem M.D."/>
            <person name="Amoako-Attah I."/>
            <person name="Akrofi A.Y."/>
            <person name="Begoude B.A."/>
            <person name="Ten Hoopen G.M."/>
            <person name="Coulibaly K."/>
            <person name="Kebe B.I."/>
            <person name="Melnick R.L."/>
            <person name="Guiltinan M.J."/>
            <person name="Tyler B.M."/>
            <person name="Meinhardt L.W."/>
            <person name="Bailey B.A."/>
        </authorList>
    </citation>
    <scope>NUCLEOTIDE SEQUENCE [LARGE SCALE GENOMIC DNA]</scope>
    <source>
        <strain evidence="3">sbr112.9</strain>
    </source>
</reference>
<keyword evidence="3" id="KW-1185">Reference proteome</keyword>
<sequence length="204" mass="22801">MSYVLGWLGLHIEFARLTAKRQLHSVMEGLRQQSKSRAHDERWYGSVNPGIVHHKATKSRGLLTPQLLLLIPELNSLRAVNPEPGFLLPRLVLPRALPLSEHSLHREEVFSFQLRWAGGALTRAEPNIPGPSSSSRASLRSLLSYEGRRRRDPVLSLALKPTSSAATQTGKSGAVRVLCKDVNAPGRETREHHETHVRERPRAC</sequence>
<organism evidence="2 3">
    <name type="scientific">Phytophthora palmivora</name>
    <dbReference type="NCBI Taxonomy" id="4796"/>
    <lineage>
        <taxon>Eukaryota</taxon>
        <taxon>Sar</taxon>
        <taxon>Stramenopiles</taxon>
        <taxon>Oomycota</taxon>
        <taxon>Peronosporomycetes</taxon>
        <taxon>Peronosporales</taxon>
        <taxon>Peronosporaceae</taxon>
        <taxon>Phytophthora</taxon>
    </lineage>
</organism>
<dbReference type="OrthoDB" id="126917at2759"/>
<gene>
    <name evidence="2" type="ORF">PHPALM_1204</name>
</gene>
<name>A0A2P4YSY1_9STRA</name>
<evidence type="ECO:0000256" key="1">
    <source>
        <dbReference type="SAM" id="MobiDB-lite"/>
    </source>
</evidence>
<dbReference type="EMBL" id="NCKW01000242">
    <property type="protein sequence ID" value="POM80902.1"/>
    <property type="molecule type" value="Genomic_DNA"/>
</dbReference>
<dbReference type="Proteomes" id="UP000237271">
    <property type="component" value="Unassembled WGS sequence"/>
</dbReference>
<feature type="region of interest" description="Disordered" evidence="1">
    <location>
        <begin position="183"/>
        <end position="204"/>
    </location>
</feature>